<dbReference type="EMBL" id="JAPEUV010000111">
    <property type="protein sequence ID" value="KAJ4332676.1"/>
    <property type="molecule type" value="Genomic_DNA"/>
</dbReference>
<dbReference type="Proteomes" id="UP001140562">
    <property type="component" value="Unassembled WGS sequence"/>
</dbReference>
<reference evidence="2" key="1">
    <citation type="submission" date="2022-10" db="EMBL/GenBank/DDBJ databases">
        <title>Tapping the CABI collections for fungal endophytes: first genome assemblies for Collariella, Neodidymelliopsis, Ascochyta clinopodiicola, Didymella pomorum, Didymosphaeria variabile, Neocosmospora piperis and Neocucurbitaria cava.</title>
        <authorList>
            <person name="Hill R."/>
        </authorList>
    </citation>
    <scope>NUCLEOTIDE SEQUENCE</scope>
    <source>
        <strain evidence="2">IMI 360193</strain>
    </source>
</reference>
<keyword evidence="1" id="KW-0732">Signal</keyword>
<evidence type="ECO:0000313" key="2">
    <source>
        <dbReference type="EMBL" id="KAJ4332676.1"/>
    </source>
</evidence>
<dbReference type="OrthoDB" id="3785310at2759"/>
<sequence>MSTVRTLALAAVAGACAAAEAFYAGIPQGDIIKMLPKVARDDTCAELPKLCTAPAMMHGYPTTVTYLCPETTTSREKSTVHVTITKTTTVAPSSDVLVTDSTTAPVAAPSTSCTEAPNVTTTIHSTKTEYTTVTLVSGTLGGAPTAPIAVSITGYISATMPTELSSAATTETETDPVYTIQTSTDLAVTSTSGYAFPTMPPPVVKGTTTGIFYSASVANSTLVQPTPFFPNTTSAGPHYIAPTASFVNRAPEEVTNGAVKHDTPLAVFAVGTLAVLFAA</sequence>
<keyword evidence="3" id="KW-1185">Reference proteome</keyword>
<feature type="signal peptide" evidence="1">
    <location>
        <begin position="1"/>
        <end position="21"/>
    </location>
</feature>
<comment type="caution">
    <text evidence="2">The sequence shown here is derived from an EMBL/GenBank/DDBJ whole genome shotgun (WGS) entry which is preliminary data.</text>
</comment>
<evidence type="ECO:0000256" key="1">
    <source>
        <dbReference type="SAM" id="SignalP"/>
    </source>
</evidence>
<proteinExistence type="predicted"/>
<name>A0A9W9BX39_9PLEO</name>
<accession>A0A9W9BX39</accession>
<evidence type="ECO:0000313" key="3">
    <source>
        <dbReference type="Proteomes" id="UP001140562"/>
    </source>
</evidence>
<gene>
    <name evidence="2" type="ORF">N0V87_008172</name>
</gene>
<organism evidence="2 3">
    <name type="scientific">Didymella glomerata</name>
    <dbReference type="NCBI Taxonomy" id="749621"/>
    <lineage>
        <taxon>Eukaryota</taxon>
        <taxon>Fungi</taxon>
        <taxon>Dikarya</taxon>
        <taxon>Ascomycota</taxon>
        <taxon>Pezizomycotina</taxon>
        <taxon>Dothideomycetes</taxon>
        <taxon>Pleosporomycetidae</taxon>
        <taxon>Pleosporales</taxon>
        <taxon>Pleosporineae</taxon>
        <taxon>Didymellaceae</taxon>
        <taxon>Didymella</taxon>
    </lineage>
</organism>
<feature type="chain" id="PRO_5040938185" evidence="1">
    <location>
        <begin position="22"/>
        <end position="279"/>
    </location>
</feature>
<protein>
    <submittedName>
        <fullName evidence="2">Uncharacterized protein</fullName>
    </submittedName>
</protein>
<dbReference type="AlphaFoldDB" id="A0A9W9BX39"/>
<dbReference type="PROSITE" id="PS51257">
    <property type="entry name" value="PROKAR_LIPOPROTEIN"/>
    <property type="match status" value="1"/>
</dbReference>